<evidence type="ECO:0000313" key="2">
    <source>
        <dbReference type="EMBL" id="KJA17857.1"/>
    </source>
</evidence>
<proteinExistence type="predicted"/>
<reference evidence="3" key="1">
    <citation type="submission" date="2014-04" db="EMBL/GenBank/DDBJ databases">
        <title>Evolutionary Origins and Diversification of the Mycorrhizal Mutualists.</title>
        <authorList>
            <consortium name="DOE Joint Genome Institute"/>
            <consortium name="Mycorrhizal Genomics Consortium"/>
            <person name="Kohler A."/>
            <person name="Kuo A."/>
            <person name="Nagy L.G."/>
            <person name="Floudas D."/>
            <person name="Copeland A."/>
            <person name="Barry K.W."/>
            <person name="Cichocki N."/>
            <person name="Veneault-Fourrey C."/>
            <person name="LaButti K."/>
            <person name="Lindquist E.A."/>
            <person name="Lipzen A."/>
            <person name="Lundell T."/>
            <person name="Morin E."/>
            <person name="Murat C."/>
            <person name="Riley R."/>
            <person name="Ohm R."/>
            <person name="Sun H."/>
            <person name="Tunlid A."/>
            <person name="Henrissat B."/>
            <person name="Grigoriev I.V."/>
            <person name="Hibbett D.S."/>
            <person name="Martin F."/>
        </authorList>
    </citation>
    <scope>NUCLEOTIDE SEQUENCE [LARGE SCALE GENOMIC DNA]</scope>
    <source>
        <strain evidence="3">FD-334 SS-4</strain>
    </source>
</reference>
<feature type="region of interest" description="Disordered" evidence="1">
    <location>
        <begin position="1"/>
        <end position="39"/>
    </location>
</feature>
<keyword evidence="3" id="KW-1185">Reference proteome</keyword>
<gene>
    <name evidence="2" type="ORF">HYPSUDRAFT_205832</name>
</gene>
<organism evidence="2 3">
    <name type="scientific">Hypholoma sublateritium (strain FD-334 SS-4)</name>
    <dbReference type="NCBI Taxonomy" id="945553"/>
    <lineage>
        <taxon>Eukaryota</taxon>
        <taxon>Fungi</taxon>
        <taxon>Dikarya</taxon>
        <taxon>Basidiomycota</taxon>
        <taxon>Agaricomycotina</taxon>
        <taxon>Agaricomycetes</taxon>
        <taxon>Agaricomycetidae</taxon>
        <taxon>Agaricales</taxon>
        <taxon>Agaricineae</taxon>
        <taxon>Strophariaceae</taxon>
        <taxon>Hypholoma</taxon>
    </lineage>
</organism>
<name>A0A0D2KT95_HYPSF</name>
<dbReference type="AlphaFoldDB" id="A0A0D2KT95"/>
<evidence type="ECO:0000256" key="1">
    <source>
        <dbReference type="SAM" id="MobiDB-lite"/>
    </source>
</evidence>
<protein>
    <submittedName>
        <fullName evidence="2">Uncharacterized protein</fullName>
    </submittedName>
</protein>
<dbReference type="Proteomes" id="UP000054270">
    <property type="component" value="Unassembled WGS sequence"/>
</dbReference>
<evidence type="ECO:0000313" key="3">
    <source>
        <dbReference type="Proteomes" id="UP000054270"/>
    </source>
</evidence>
<dbReference type="EMBL" id="KN817597">
    <property type="protein sequence ID" value="KJA17857.1"/>
    <property type="molecule type" value="Genomic_DNA"/>
</dbReference>
<accession>A0A0D2KT95</accession>
<sequence>MGCGVSAARPSADASAKRQAPPSARRIRARGPSSPTQYYLAPRIDSRCRPRTPRPRRRADSAQLVWRRVRIISARRPAEETLDRARCVGVYLADKRAGSALSAHRIRARPPRASAPASAEALARDAFPFPTAVTDARARSHAARQAVCVLNAKRLGAQPSLHARPRAGVHDIIVTRRGVRRELRVPSVAPSSLVL</sequence>